<dbReference type="SUPFAM" id="SSF52540">
    <property type="entry name" value="P-loop containing nucleoside triphosphate hydrolases"/>
    <property type="match status" value="1"/>
</dbReference>
<dbReference type="RefSeq" id="WP_380137742.1">
    <property type="nucleotide sequence ID" value="NZ_JBHLUI010000008.1"/>
</dbReference>
<evidence type="ECO:0000256" key="1">
    <source>
        <dbReference type="ARBA" id="ARBA00022741"/>
    </source>
</evidence>
<keyword evidence="4" id="KW-0132">Cell division</keyword>
<protein>
    <submittedName>
        <fullName evidence="4">Cell division protein ZapE</fullName>
    </submittedName>
</protein>
<evidence type="ECO:0000313" key="4">
    <source>
        <dbReference type="EMBL" id="MFB9377879.1"/>
    </source>
</evidence>
<reference evidence="4 5" key="1">
    <citation type="submission" date="2024-09" db="EMBL/GenBank/DDBJ databases">
        <authorList>
            <person name="Sun Q."/>
            <person name="Mori K."/>
        </authorList>
    </citation>
    <scope>NUCLEOTIDE SEQUENCE [LARGE SCALE GENOMIC DNA]</scope>
    <source>
        <strain evidence="4 5">TISTR 1856</strain>
    </source>
</reference>
<organism evidence="4 5">
    <name type="scientific">Kineococcus gynurae</name>
    <dbReference type="NCBI Taxonomy" id="452979"/>
    <lineage>
        <taxon>Bacteria</taxon>
        <taxon>Bacillati</taxon>
        <taxon>Actinomycetota</taxon>
        <taxon>Actinomycetes</taxon>
        <taxon>Kineosporiales</taxon>
        <taxon>Kineosporiaceae</taxon>
        <taxon>Kineococcus</taxon>
    </lineage>
</organism>
<keyword evidence="4" id="KW-0131">Cell cycle</keyword>
<dbReference type="EMBL" id="JBHMDM010000007">
    <property type="protein sequence ID" value="MFB9377879.1"/>
    <property type="molecule type" value="Genomic_DNA"/>
</dbReference>
<keyword evidence="5" id="KW-1185">Reference proteome</keyword>
<evidence type="ECO:0000256" key="2">
    <source>
        <dbReference type="ARBA" id="ARBA00022840"/>
    </source>
</evidence>
<dbReference type="InterPro" id="IPR005654">
    <property type="entry name" value="ATPase_AFG1-like"/>
</dbReference>
<proteinExistence type="predicted"/>
<accession>A0ABV5LUX9</accession>
<comment type="caution">
    <text evidence="4">The sequence shown here is derived from an EMBL/GenBank/DDBJ whole genome shotgun (WGS) entry which is preliminary data.</text>
</comment>
<gene>
    <name evidence="4" type="primary">zapE</name>
    <name evidence="4" type="ORF">ACFFVI_12980</name>
</gene>
<dbReference type="Gene3D" id="3.40.50.300">
    <property type="entry name" value="P-loop containing nucleotide triphosphate hydrolases"/>
    <property type="match status" value="1"/>
</dbReference>
<feature type="region of interest" description="Disordered" evidence="3">
    <location>
        <begin position="62"/>
        <end position="81"/>
    </location>
</feature>
<dbReference type="Proteomes" id="UP001589748">
    <property type="component" value="Unassembled WGS sequence"/>
</dbReference>
<keyword evidence="2" id="KW-0067">ATP-binding</keyword>
<evidence type="ECO:0000256" key="3">
    <source>
        <dbReference type="SAM" id="MobiDB-lite"/>
    </source>
</evidence>
<dbReference type="Pfam" id="PF03969">
    <property type="entry name" value="AFG1_ATPase"/>
    <property type="match status" value="2"/>
</dbReference>
<dbReference type="PANTHER" id="PTHR12169">
    <property type="entry name" value="ATPASE N2B"/>
    <property type="match status" value="1"/>
</dbReference>
<dbReference type="InterPro" id="IPR027417">
    <property type="entry name" value="P-loop_NTPase"/>
</dbReference>
<sequence length="353" mass="37623">MSSPHAVDALATRSPRVPPEQLVAELVPPPRFADVRFSTYIPAPDQPSQAAAVQRMTAFGDQVREGSGTRSGGLGGLFRKKARPTGPGGLYLDGGFGVGKTHLLSSLYHHVATEGGRPVAYGTFVEYTNLVGALGFLPAVEALAHNALVCIDEFELDDPGDTVLMSRLMRELVDRGTRLAATSNTLPDALGEGRFAAQDFQREIQALASQFETVRVDGEDYRHRGLPAAPAPVTSDAVRAAAGRAEGATLDEFPTLLAHLADVHPSRYGAMIGSTRTVCLTDVATISDQMVGLRMVVLADRLYDRDIPIVASGVPFDALFTDELLHGGYKKKYLRAVSRLSALARDGAALAQS</sequence>
<dbReference type="PANTHER" id="PTHR12169:SF6">
    <property type="entry name" value="AFG1-LIKE ATPASE"/>
    <property type="match status" value="1"/>
</dbReference>
<keyword evidence="1" id="KW-0547">Nucleotide-binding</keyword>
<dbReference type="NCBIfam" id="NF040713">
    <property type="entry name" value="ZapE"/>
    <property type="match status" value="1"/>
</dbReference>
<name>A0ABV5LUX9_9ACTN</name>
<evidence type="ECO:0000313" key="5">
    <source>
        <dbReference type="Proteomes" id="UP001589748"/>
    </source>
</evidence>
<dbReference type="GO" id="GO:0051301">
    <property type="term" value="P:cell division"/>
    <property type="evidence" value="ECO:0007669"/>
    <property type="project" value="UniProtKB-KW"/>
</dbReference>